<comment type="caution">
    <text evidence="1">The sequence shown here is derived from an EMBL/GenBank/DDBJ whole genome shotgun (WGS) entry which is preliminary data.</text>
</comment>
<protein>
    <submittedName>
        <fullName evidence="1">Uncharacterized protein</fullName>
    </submittedName>
</protein>
<organism evidence="1 2">
    <name type="scientific">Stylosanthes scabra</name>
    <dbReference type="NCBI Taxonomy" id="79078"/>
    <lineage>
        <taxon>Eukaryota</taxon>
        <taxon>Viridiplantae</taxon>
        <taxon>Streptophyta</taxon>
        <taxon>Embryophyta</taxon>
        <taxon>Tracheophyta</taxon>
        <taxon>Spermatophyta</taxon>
        <taxon>Magnoliopsida</taxon>
        <taxon>eudicotyledons</taxon>
        <taxon>Gunneridae</taxon>
        <taxon>Pentapetalae</taxon>
        <taxon>rosids</taxon>
        <taxon>fabids</taxon>
        <taxon>Fabales</taxon>
        <taxon>Fabaceae</taxon>
        <taxon>Papilionoideae</taxon>
        <taxon>50 kb inversion clade</taxon>
        <taxon>dalbergioids sensu lato</taxon>
        <taxon>Dalbergieae</taxon>
        <taxon>Pterocarpus clade</taxon>
        <taxon>Stylosanthes</taxon>
    </lineage>
</organism>
<sequence>MCKLPELGVPNGSEGMEWIKPVMLSDCTDDSGYSWEPGAESRTPSNTCTYVSWTRYCGFIATQLVGQGFSEVRPRGCIIDSRHSTNDSDAQYFNSRPGYSFIIIVMYRFQLL</sequence>
<dbReference type="EMBL" id="JASCZI010272173">
    <property type="protein sequence ID" value="MED6220772.1"/>
    <property type="molecule type" value="Genomic_DNA"/>
</dbReference>
<reference evidence="1 2" key="1">
    <citation type="journal article" date="2023" name="Plants (Basel)">
        <title>Bridging the Gap: Combining Genomics and Transcriptomics Approaches to Understand Stylosanthes scabra, an Orphan Legume from the Brazilian Caatinga.</title>
        <authorList>
            <person name="Ferreira-Neto J.R.C."/>
            <person name="da Silva M.D."/>
            <person name="Binneck E."/>
            <person name="de Melo N.F."/>
            <person name="da Silva R.H."/>
            <person name="de Melo A.L.T.M."/>
            <person name="Pandolfi V."/>
            <person name="Bustamante F.O."/>
            <person name="Brasileiro-Vidal A.C."/>
            <person name="Benko-Iseppon A.M."/>
        </authorList>
    </citation>
    <scope>NUCLEOTIDE SEQUENCE [LARGE SCALE GENOMIC DNA]</scope>
    <source>
        <tissue evidence="1">Leaves</tissue>
    </source>
</reference>
<accession>A0ABU6ZFS1</accession>
<gene>
    <name evidence="1" type="ORF">PIB30_048116</name>
</gene>
<keyword evidence="2" id="KW-1185">Reference proteome</keyword>
<name>A0ABU6ZFS1_9FABA</name>
<evidence type="ECO:0000313" key="2">
    <source>
        <dbReference type="Proteomes" id="UP001341840"/>
    </source>
</evidence>
<dbReference type="Proteomes" id="UP001341840">
    <property type="component" value="Unassembled WGS sequence"/>
</dbReference>
<evidence type="ECO:0000313" key="1">
    <source>
        <dbReference type="EMBL" id="MED6220772.1"/>
    </source>
</evidence>
<proteinExistence type="predicted"/>